<dbReference type="WBParaSite" id="JU765_v2.g4732.t1">
    <property type="protein sequence ID" value="JU765_v2.g4732.t1"/>
    <property type="gene ID" value="JU765_v2.g4732"/>
</dbReference>
<dbReference type="Proteomes" id="UP000887576">
    <property type="component" value="Unplaced"/>
</dbReference>
<evidence type="ECO:0000313" key="1">
    <source>
        <dbReference type="Proteomes" id="UP000887576"/>
    </source>
</evidence>
<organism evidence="1 2">
    <name type="scientific">Panagrolaimus sp. JU765</name>
    <dbReference type="NCBI Taxonomy" id="591449"/>
    <lineage>
        <taxon>Eukaryota</taxon>
        <taxon>Metazoa</taxon>
        <taxon>Ecdysozoa</taxon>
        <taxon>Nematoda</taxon>
        <taxon>Chromadorea</taxon>
        <taxon>Rhabditida</taxon>
        <taxon>Tylenchina</taxon>
        <taxon>Panagrolaimomorpha</taxon>
        <taxon>Panagrolaimoidea</taxon>
        <taxon>Panagrolaimidae</taxon>
        <taxon>Panagrolaimus</taxon>
    </lineage>
</organism>
<accession>A0AC34R9R6</accession>
<name>A0AC34R9R6_9BILA</name>
<reference evidence="2" key="1">
    <citation type="submission" date="2022-11" db="UniProtKB">
        <authorList>
            <consortium name="WormBaseParasite"/>
        </authorList>
    </citation>
    <scope>IDENTIFICATION</scope>
</reference>
<protein>
    <submittedName>
        <fullName evidence="2">G protein alpha subunit</fullName>
    </submittedName>
</protein>
<sequence>RSREYLLNDSAVHFLNSLDRISEADFVPTVDDVLRSRVKTTGISETCFFYKDTKYRLFDVGGQRTERGKWIHCFEDVSAVIFCVALSEYDMVLEEDSETNRMVESMNLFKDICHNRWFVNTTIILFLNKKDIFEQKIKKSPLKVHFPDYQGSTYEEASAFIQQKFENLSQRQDDIYPFFTCATDTFDIETVFHCVTENIRRSYLSECGLL</sequence>
<evidence type="ECO:0000313" key="2">
    <source>
        <dbReference type="WBParaSite" id="JU765_v2.g4732.t1"/>
    </source>
</evidence>
<proteinExistence type="predicted"/>